<reference evidence="1 2" key="1">
    <citation type="submission" date="2015-07" db="EMBL/GenBank/DDBJ databases">
        <title>The genome of Habropoda laboriosa.</title>
        <authorList>
            <person name="Pan H."/>
            <person name="Kapheim K."/>
        </authorList>
    </citation>
    <scope>NUCLEOTIDE SEQUENCE [LARGE SCALE GENOMIC DNA]</scope>
    <source>
        <strain evidence="1">0110345459</strain>
    </source>
</reference>
<proteinExistence type="predicted"/>
<sequence length="133" mass="15167">MRKGIWATYFHKISTDENPQHMFRPECSDSWCDWQCAKTNNELDGYIHKPPLHPEVQVAIKPICEDLNSPALLKRCVGGHTQNNNESYNAVIWQMAPKHINSGAKIVNIAAYLTACFFNQGNKTILPPARNFR</sequence>
<protein>
    <submittedName>
        <fullName evidence="1">Uncharacterized protein</fullName>
    </submittedName>
</protein>
<accession>A0A0L7RKB0</accession>
<dbReference type="Proteomes" id="UP000053825">
    <property type="component" value="Unassembled WGS sequence"/>
</dbReference>
<dbReference type="AlphaFoldDB" id="A0A0L7RKB0"/>
<dbReference type="EMBL" id="KQ414569">
    <property type="protein sequence ID" value="KOC71362.1"/>
    <property type="molecule type" value="Genomic_DNA"/>
</dbReference>
<organism evidence="1 2">
    <name type="scientific">Habropoda laboriosa</name>
    <dbReference type="NCBI Taxonomy" id="597456"/>
    <lineage>
        <taxon>Eukaryota</taxon>
        <taxon>Metazoa</taxon>
        <taxon>Ecdysozoa</taxon>
        <taxon>Arthropoda</taxon>
        <taxon>Hexapoda</taxon>
        <taxon>Insecta</taxon>
        <taxon>Pterygota</taxon>
        <taxon>Neoptera</taxon>
        <taxon>Endopterygota</taxon>
        <taxon>Hymenoptera</taxon>
        <taxon>Apocrita</taxon>
        <taxon>Aculeata</taxon>
        <taxon>Apoidea</taxon>
        <taxon>Anthophila</taxon>
        <taxon>Apidae</taxon>
        <taxon>Habropoda</taxon>
    </lineage>
</organism>
<evidence type="ECO:0000313" key="2">
    <source>
        <dbReference type="Proteomes" id="UP000053825"/>
    </source>
</evidence>
<gene>
    <name evidence="1" type="ORF">WH47_05244</name>
</gene>
<evidence type="ECO:0000313" key="1">
    <source>
        <dbReference type="EMBL" id="KOC71362.1"/>
    </source>
</evidence>
<name>A0A0L7RKB0_9HYME</name>
<keyword evidence="2" id="KW-1185">Reference proteome</keyword>
<dbReference type="OrthoDB" id="10060618at2759"/>